<reference evidence="1 2" key="1">
    <citation type="journal article" date="2016" name="Nat. Commun.">
        <title>Thousands of microbial genomes shed light on interconnected biogeochemical processes in an aquifer system.</title>
        <authorList>
            <person name="Anantharaman K."/>
            <person name="Brown C.T."/>
            <person name="Hug L.A."/>
            <person name="Sharon I."/>
            <person name="Castelle C.J."/>
            <person name="Probst A.J."/>
            <person name="Thomas B.C."/>
            <person name="Singh A."/>
            <person name="Wilkins M.J."/>
            <person name="Karaoz U."/>
            <person name="Brodie E.L."/>
            <person name="Williams K.H."/>
            <person name="Hubbard S.S."/>
            <person name="Banfield J.F."/>
        </authorList>
    </citation>
    <scope>NUCLEOTIDE SEQUENCE [LARGE SCALE GENOMIC DNA]</scope>
</reference>
<comment type="caution">
    <text evidence="1">The sequence shown here is derived from an EMBL/GenBank/DDBJ whole genome shotgun (WGS) entry which is preliminary data.</text>
</comment>
<protein>
    <submittedName>
        <fullName evidence="1">Uncharacterized protein</fullName>
    </submittedName>
</protein>
<dbReference type="Proteomes" id="UP000176604">
    <property type="component" value="Unassembled WGS sequence"/>
</dbReference>
<name>A0A1F7UFP0_9BACT</name>
<dbReference type="STRING" id="1802397.A3J43_00235"/>
<organism evidence="1 2">
    <name type="scientific">Candidatus Uhrbacteria bacterium RIFCSPHIGHO2_12_FULL_54_23</name>
    <dbReference type="NCBI Taxonomy" id="1802397"/>
    <lineage>
        <taxon>Bacteria</taxon>
        <taxon>Candidatus Uhriibacteriota</taxon>
    </lineage>
</organism>
<dbReference type="AlphaFoldDB" id="A0A1F7UFP0"/>
<proteinExistence type="predicted"/>
<accession>A0A1F7UFP0</accession>
<sequence>MKDAHALIERLWKKIFDRRPVFGDIIRKHGGRNLFSYAEGFLDVRPSPVLDARKGELIETVRDLIAPRLGTAVAGEVAAQLTRLPLVSTADHHAPINHPFWINANIVSGIPLAVRPDRAPHYLVVLSFSSISVNNASGWPRGIEFHDGSRGALCRIPLLPAKHAMAVVYGMRGYAAHDIEKSLQELAQREDGTHHIGARIAASLKTYFGDAAVKEDPRLVSQLTKINFHLWPRFFHASSSALPPTDVRAHAPSLVYLEIESLTAELLTRHHLQNPRSPLYRLLFDGVFRHAALRHFDNIAGAFSREKKTGTHLFWGINPHLHRTHLDLAADAFIVRETGARIPLTPDRIAAALREKTIFPSMLLCYLTIALYYGMKCLGGFCQVHDLTMIKEAWMRLLRACELPDEADAVAPVQTKELGGDGTVLSYRTDAEGNLAPATGMDMLLSSADTQFDRYVAQAKRVTLAEAMAPMLPEMYTVLYTKDEREETLSSLTTESIVEATGLKEKMTPSSLPHE</sequence>
<dbReference type="EMBL" id="MGEF01000066">
    <property type="protein sequence ID" value="OGL77092.1"/>
    <property type="molecule type" value="Genomic_DNA"/>
</dbReference>
<evidence type="ECO:0000313" key="2">
    <source>
        <dbReference type="Proteomes" id="UP000176604"/>
    </source>
</evidence>
<evidence type="ECO:0000313" key="1">
    <source>
        <dbReference type="EMBL" id="OGL77092.1"/>
    </source>
</evidence>
<gene>
    <name evidence="1" type="ORF">A3J43_00235</name>
</gene>